<dbReference type="Proteomes" id="UP000663879">
    <property type="component" value="Unassembled WGS sequence"/>
</dbReference>
<dbReference type="InterPro" id="IPR001590">
    <property type="entry name" value="Peptidase_M12B"/>
</dbReference>
<dbReference type="AlphaFoldDB" id="A0A813PM93"/>
<dbReference type="InterPro" id="IPR000742">
    <property type="entry name" value="EGF"/>
</dbReference>
<dbReference type="InterPro" id="IPR024079">
    <property type="entry name" value="MetalloPept_cat_dom_sf"/>
</dbReference>
<dbReference type="SMART" id="SM00254">
    <property type="entry name" value="ShKT"/>
    <property type="match status" value="1"/>
</dbReference>
<evidence type="ECO:0000256" key="7">
    <source>
        <dbReference type="ARBA" id="ARBA00023180"/>
    </source>
</evidence>
<accession>A0A813PM93</accession>
<dbReference type="SMART" id="SM00181">
    <property type="entry name" value="EGF"/>
    <property type="match status" value="1"/>
</dbReference>
<dbReference type="InterPro" id="IPR003582">
    <property type="entry name" value="ShKT_dom"/>
</dbReference>
<evidence type="ECO:0000256" key="6">
    <source>
        <dbReference type="ARBA" id="ARBA00023157"/>
    </source>
</evidence>
<sequence>MNHLKILFLLNFLILFNLSFGLSKSKEDELKEFIVSLARKHPDLPDHLWKDFFNRNNDGQLPASNLNKSLSEERTGPKANDQIVKKRRTSRSLEISYPEYFIAGNDYKLPYKLDQPMFPRPFTLDLEILIVTDLTILNDFQTLLNTTDKTKIFSYMRIYYSHLINSVNQLFKRSLNNDPDLRINLRVVDFFLFEYVDELYWTSYFVAGDEIRYFNGREVLNSRYSLNAFKVFMNNLKIPFEYDLAIGFLNKDLWYDLKDIDQSMRSSQRGASYLGSICSNYRVALIEDDGGFSNMYTLARHILHSLGVNYDSNSCSNNFLMSQVNSTSNNGLFSLCTIHQLKAILLNNQNNSPRASCLIRTGDRLADDFNYVNQNGYSIGQVWDADQQCKLRLGPQASFCQIYYNEMCSTLYCRESLSSRTCIPTTAAGEGTVCGYKSACKAGKCEESLQVTASECPFGDDYVRNGVDPVKYNGNLVTCKEYFSDLSRLGYSIDGFCNSNDGLNSCCQSCSKYRALDCSDKAFICPSLKDYCQYVPWLHDSCPKSCKKCTTTPITCNLIDNSPCLNGAICSYSENEPDIVFRFKCVCRPGYYGEYCEKSKNILFPVDFGST</sequence>
<dbReference type="SUPFAM" id="SSF55486">
    <property type="entry name" value="Metalloproteases ('zincins'), catalytic domain"/>
    <property type="match status" value="1"/>
</dbReference>
<dbReference type="CDD" id="cd00054">
    <property type="entry name" value="EGF_CA"/>
    <property type="match status" value="1"/>
</dbReference>
<feature type="disulfide bond" evidence="8">
    <location>
        <begin position="587"/>
        <end position="596"/>
    </location>
</feature>
<reference evidence="14" key="1">
    <citation type="submission" date="2021-02" db="EMBL/GenBank/DDBJ databases">
        <authorList>
            <person name="Nowell W R."/>
        </authorList>
    </citation>
    <scope>NUCLEOTIDE SEQUENCE</scope>
    <source>
        <strain evidence="14">Ploen Becks lab</strain>
    </source>
</reference>
<keyword evidence="15" id="KW-1185">Reference proteome</keyword>
<feature type="signal peptide" evidence="10">
    <location>
        <begin position="1"/>
        <end position="21"/>
    </location>
</feature>
<feature type="domain" description="ShKT" evidence="13">
    <location>
        <begin position="518"/>
        <end position="549"/>
    </location>
</feature>
<feature type="domain" description="Peptidase M12B" evidence="12">
    <location>
        <begin position="124"/>
        <end position="349"/>
    </location>
</feature>
<dbReference type="InterPro" id="IPR041645">
    <property type="entry name" value="ADAMTS_CR_2"/>
</dbReference>
<keyword evidence="5" id="KW-0482">Metalloprotease</keyword>
<dbReference type="PROSITE" id="PS50026">
    <property type="entry name" value="EGF_3"/>
    <property type="match status" value="1"/>
</dbReference>
<dbReference type="PROSITE" id="PS51670">
    <property type="entry name" value="SHKT"/>
    <property type="match status" value="1"/>
</dbReference>
<keyword evidence="7" id="KW-0325">Glycoprotein</keyword>
<keyword evidence="4" id="KW-0862">Zinc</keyword>
<evidence type="ECO:0008006" key="16">
    <source>
        <dbReference type="Google" id="ProtNLM"/>
    </source>
</evidence>
<dbReference type="EMBL" id="CAJNOC010000364">
    <property type="protein sequence ID" value="CAF0750863.1"/>
    <property type="molecule type" value="Genomic_DNA"/>
</dbReference>
<evidence type="ECO:0000256" key="9">
    <source>
        <dbReference type="SAM" id="MobiDB-lite"/>
    </source>
</evidence>
<organism evidence="14 15">
    <name type="scientific">Brachionus calyciflorus</name>
    <dbReference type="NCBI Taxonomy" id="104777"/>
    <lineage>
        <taxon>Eukaryota</taxon>
        <taxon>Metazoa</taxon>
        <taxon>Spiralia</taxon>
        <taxon>Gnathifera</taxon>
        <taxon>Rotifera</taxon>
        <taxon>Eurotatoria</taxon>
        <taxon>Monogononta</taxon>
        <taxon>Pseudotrocha</taxon>
        <taxon>Ploima</taxon>
        <taxon>Brachionidae</taxon>
        <taxon>Brachionus</taxon>
    </lineage>
</organism>
<dbReference type="Pfam" id="PF17771">
    <property type="entry name" value="ADAMTS_CR_2"/>
    <property type="match status" value="1"/>
</dbReference>
<feature type="region of interest" description="Disordered" evidence="9">
    <location>
        <begin position="64"/>
        <end position="87"/>
    </location>
</feature>
<keyword evidence="10" id="KW-0732">Signal</keyword>
<evidence type="ECO:0000256" key="2">
    <source>
        <dbReference type="ARBA" id="ARBA00022723"/>
    </source>
</evidence>
<dbReference type="OrthoDB" id="10035764at2759"/>
<dbReference type="GO" id="GO:0006508">
    <property type="term" value="P:proteolysis"/>
    <property type="evidence" value="ECO:0007669"/>
    <property type="project" value="UniProtKB-KW"/>
</dbReference>
<keyword evidence="3" id="KW-0378">Hydrolase</keyword>
<dbReference type="GO" id="GO:0004222">
    <property type="term" value="F:metalloendopeptidase activity"/>
    <property type="evidence" value="ECO:0007669"/>
    <property type="project" value="InterPro"/>
</dbReference>
<comment type="caution">
    <text evidence="14">The sequence shown here is derived from an EMBL/GenBank/DDBJ whole genome shotgun (WGS) entry which is preliminary data.</text>
</comment>
<dbReference type="PROSITE" id="PS00022">
    <property type="entry name" value="EGF_1"/>
    <property type="match status" value="1"/>
</dbReference>
<dbReference type="Gene3D" id="3.40.390.10">
    <property type="entry name" value="Collagenase (Catalytic Domain)"/>
    <property type="match status" value="1"/>
</dbReference>
<dbReference type="GO" id="GO:0046872">
    <property type="term" value="F:metal ion binding"/>
    <property type="evidence" value="ECO:0007669"/>
    <property type="project" value="UniProtKB-KW"/>
</dbReference>
<evidence type="ECO:0000256" key="10">
    <source>
        <dbReference type="SAM" id="SignalP"/>
    </source>
</evidence>
<protein>
    <recommendedName>
        <fullName evidence="16">Metalloproteinase</fullName>
    </recommendedName>
</protein>
<keyword evidence="1" id="KW-0645">Protease</keyword>
<keyword evidence="6 8" id="KW-1015">Disulfide bond</keyword>
<evidence type="ECO:0000259" key="11">
    <source>
        <dbReference type="PROSITE" id="PS50026"/>
    </source>
</evidence>
<keyword evidence="2" id="KW-0479">Metal-binding</keyword>
<feature type="domain" description="EGF-like" evidence="11">
    <location>
        <begin position="552"/>
        <end position="597"/>
    </location>
</feature>
<evidence type="ECO:0000256" key="4">
    <source>
        <dbReference type="ARBA" id="ARBA00022833"/>
    </source>
</evidence>
<evidence type="ECO:0000259" key="12">
    <source>
        <dbReference type="PROSITE" id="PS50215"/>
    </source>
</evidence>
<dbReference type="Gene3D" id="3.40.1620.60">
    <property type="match status" value="1"/>
</dbReference>
<comment type="caution">
    <text evidence="8">Lacks conserved residue(s) required for the propagation of feature annotation.</text>
</comment>
<keyword evidence="8" id="KW-0245">EGF-like domain</keyword>
<evidence type="ECO:0000256" key="3">
    <source>
        <dbReference type="ARBA" id="ARBA00022801"/>
    </source>
</evidence>
<evidence type="ECO:0000313" key="15">
    <source>
        <dbReference type="Proteomes" id="UP000663879"/>
    </source>
</evidence>
<feature type="chain" id="PRO_5032964620" description="Metalloproteinase" evidence="10">
    <location>
        <begin position="22"/>
        <end position="611"/>
    </location>
</feature>
<proteinExistence type="predicted"/>
<evidence type="ECO:0000313" key="14">
    <source>
        <dbReference type="EMBL" id="CAF0750863.1"/>
    </source>
</evidence>
<dbReference type="PROSITE" id="PS01186">
    <property type="entry name" value="EGF_2"/>
    <property type="match status" value="1"/>
</dbReference>
<evidence type="ECO:0000259" key="13">
    <source>
        <dbReference type="PROSITE" id="PS51670"/>
    </source>
</evidence>
<dbReference type="Gene3D" id="2.10.25.10">
    <property type="entry name" value="Laminin"/>
    <property type="match status" value="1"/>
</dbReference>
<dbReference type="SUPFAM" id="SSF57196">
    <property type="entry name" value="EGF/Laminin"/>
    <property type="match status" value="1"/>
</dbReference>
<name>A0A813PM93_9BILA</name>
<dbReference type="PROSITE" id="PS50215">
    <property type="entry name" value="ADAM_MEPRO"/>
    <property type="match status" value="1"/>
</dbReference>
<evidence type="ECO:0000256" key="1">
    <source>
        <dbReference type="ARBA" id="ARBA00022670"/>
    </source>
</evidence>
<gene>
    <name evidence="14" type="ORF">OXX778_LOCUS3907</name>
</gene>
<evidence type="ECO:0000256" key="8">
    <source>
        <dbReference type="PROSITE-ProRule" id="PRU00076"/>
    </source>
</evidence>
<evidence type="ECO:0000256" key="5">
    <source>
        <dbReference type="ARBA" id="ARBA00023049"/>
    </source>
</evidence>